<comment type="similarity">
    <text evidence="10">Belongs to the helicase family. DinG subfamily.</text>
</comment>
<evidence type="ECO:0000259" key="11">
    <source>
        <dbReference type="PROSITE" id="PS51193"/>
    </source>
</evidence>
<keyword evidence="9" id="KW-0413">Isomerase</keyword>
<dbReference type="InterPro" id="IPR010614">
    <property type="entry name" value="RAD3-like_helicase_DEAD"/>
</dbReference>
<comment type="caution">
    <text evidence="12">The sequence shown here is derived from an EMBL/GenBank/DDBJ whole genome shotgun (WGS) entry which is preliminary data.</text>
</comment>
<evidence type="ECO:0000256" key="4">
    <source>
        <dbReference type="ARBA" id="ARBA00022806"/>
    </source>
</evidence>
<dbReference type="OrthoDB" id="9765586at2"/>
<dbReference type="InterPro" id="IPR014013">
    <property type="entry name" value="Helic_SF1/SF2_ATP-bd_DinG/Rad3"/>
</dbReference>
<dbReference type="Proteomes" id="UP000285575">
    <property type="component" value="Unassembled WGS sequence"/>
</dbReference>
<dbReference type="InterPro" id="IPR027417">
    <property type="entry name" value="P-loop_NTPase"/>
</dbReference>
<dbReference type="GO" id="GO:0016818">
    <property type="term" value="F:hydrolase activity, acting on acid anhydrides, in phosphorus-containing anhydrides"/>
    <property type="evidence" value="ECO:0007669"/>
    <property type="project" value="InterPro"/>
</dbReference>
<keyword evidence="6" id="KW-0408">Iron</keyword>
<dbReference type="SMART" id="SM00491">
    <property type="entry name" value="HELICc2"/>
    <property type="match status" value="1"/>
</dbReference>
<dbReference type="Pfam" id="PF13307">
    <property type="entry name" value="Helicase_C_2"/>
    <property type="match status" value="1"/>
</dbReference>
<dbReference type="InterPro" id="IPR045028">
    <property type="entry name" value="DinG/Rad3-like"/>
</dbReference>
<dbReference type="Gene3D" id="3.90.320.10">
    <property type="match status" value="1"/>
</dbReference>
<dbReference type="PROSITE" id="PS51193">
    <property type="entry name" value="HELICASE_ATP_BIND_2"/>
    <property type="match status" value="1"/>
</dbReference>
<evidence type="ECO:0000256" key="7">
    <source>
        <dbReference type="ARBA" id="ARBA00023014"/>
    </source>
</evidence>
<evidence type="ECO:0000256" key="10">
    <source>
        <dbReference type="ARBA" id="ARBA00038058"/>
    </source>
</evidence>
<evidence type="ECO:0000313" key="13">
    <source>
        <dbReference type="Proteomes" id="UP000285575"/>
    </source>
</evidence>
<sequence>MPVEETPAPAWRYTVSVRELCEFTAKHGDLDRRFTPSATALEGLQGQQAVASRRGADYETEIALQAEEGGLRVRGRADGYDPRRRTLEEVKTLRGRHEDIPDNRRLLHWAQLQTYGALFCRTRAVEEVALALVYFDTLTQTETELRQVFGAAELEALFKQRCAAFAAWAEQEALHRQARDAALATLSFPPGRWRPGQRLLAEAVYRHTVRGQALLAQAPTGIGKTIGTLFPLLRAVPGQGVDKLAFLTCKGTGRLTALEALGSVRETMPAQPLRVLSLVAKEQACEHPDKACHGQACPLALGFYDRLPAARAEAVAEGWLDATAQRRIALRHGLCPYYLGQELLRWADVLVGDVHHLFDPNGHAWGLAQALGWKLAVLVDEAHNLVERTRAMYSAELPLALLQDTAATAPAALRAPLRRLAAAAREWLASASTPYEVCKEPPDDYVQALQQASGALADHFQQLPLATGPLLNFHFELQRHARLLETLGPHTLLALQTDPDTAHDGQGGRAAIVLHNVAPAPFLRPRFAALHSAVLFSATIAPPAYAQRLLGLPENTGWLDVPPAFPPEHLQVRVAAGLSTRYADRPASLQRLVGVLARQFDAHPGNYLAFFSSFDYLAQAAERLAALRPDIPQWRQDRRMGPAAREGFLARFQPQGQGIGFAVLGGVFAEGVDLPGPLLIGAFIATLALPPVSPQQDAMQERLQQLLGADDDAEPLGPPELVPAMQKVVQAAGRVLRTPEDRGWLWLLDERYTRPEVVALLPPWWGLGPAAENASADSKTFLAAAAAASE</sequence>
<proteinExistence type="inferred from homology"/>
<keyword evidence="4 12" id="KW-0347">Helicase</keyword>
<reference evidence="12 13" key="1">
    <citation type="submission" date="2019-01" db="EMBL/GenBank/DDBJ databases">
        <authorList>
            <person name="Chen W.-M."/>
        </authorList>
    </citation>
    <scope>NUCLEOTIDE SEQUENCE [LARGE SCALE GENOMIC DNA]</scope>
    <source>
        <strain evidence="12 13">KYPY4</strain>
    </source>
</reference>
<evidence type="ECO:0000256" key="3">
    <source>
        <dbReference type="ARBA" id="ARBA00022801"/>
    </source>
</evidence>
<keyword evidence="1" id="KW-0479">Metal-binding</keyword>
<keyword evidence="2" id="KW-0547">Nucleotide-binding</keyword>
<dbReference type="Gene3D" id="3.40.50.300">
    <property type="entry name" value="P-loop containing nucleotide triphosphate hydrolases"/>
    <property type="match status" value="2"/>
</dbReference>
<dbReference type="GO" id="GO:0003678">
    <property type="term" value="F:DNA helicase activity"/>
    <property type="evidence" value="ECO:0007669"/>
    <property type="project" value="InterPro"/>
</dbReference>
<evidence type="ECO:0000313" key="12">
    <source>
        <dbReference type="EMBL" id="RVU43805.1"/>
    </source>
</evidence>
<protein>
    <submittedName>
        <fullName evidence="12">ATP-dependent DNA helicase</fullName>
    </submittedName>
</protein>
<evidence type="ECO:0000256" key="5">
    <source>
        <dbReference type="ARBA" id="ARBA00022840"/>
    </source>
</evidence>
<keyword evidence="8" id="KW-0238">DNA-binding</keyword>
<name>A0A437RAP0_9BURK</name>
<dbReference type="GO" id="GO:0046872">
    <property type="term" value="F:metal ion binding"/>
    <property type="evidence" value="ECO:0007669"/>
    <property type="project" value="UniProtKB-KW"/>
</dbReference>
<evidence type="ECO:0000256" key="1">
    <source>
        <dbReference type="ARBA" id="ARBA00022723"/>
    </source>
</evidence>
<organism evidence="12 13">
    <name type="scientific">Rubrivivax rivuli</name>
    <dbReference type="NCBI Taxonomy" id="1862385"/>
    <lineage>
        <taxon>Bacteria</taxon>
        <taxon>Pseudomonadati</taxon>
        <taxon>Pseudomonadota</taxon>
        <taxon>Betaproteobacteria</taxon>
        <taxon>Burkholderiales</taxon>
        <taxon>Sphaerotilaceae</taxon>
        <taxon>Rubrivivax</taxon>
    </lineage>
</organism>
<keyword evidence="3" id="KW-0378">Hydrolase</keyword>
<dbReference type="InterPro" id="IPR011604">
    <property type="entry name" value="PDDEXK-like_dom_sf"/>
</dbReference>
<keyword evidence="7" id="KW-0411">Iron-sulfur</keyword>
<dbReference type="Pfam" id="PF06733">
    <property type="entry name" value="DEAD_2"/>
    <property type="match status" value="1"/>
</dbReference>
<dbReference type="AlphaFoldDB" id="A0A437RAP0"/>
<dbReference type="SUPFAM" id="SSF52540">
    <property type="entry name" value="P-loop containing nucleoside triphosphate hydrolases"/>
    <property type="match status" value="2"/>
</dbReference>
<dbReference type="InterPro" id="IPR006555">
    <property type="entry name" value="ATP-dep_Helicase_C"/>
</dbReference>
<dbReference type="GO" id="GO:0006139">
    <property type="term" value="P:nucleobase-containing compound metabolic process"/>
    <property type="evidence" value="ECO:0007669"/>
    <property type="project" value="InterPro"/>
</dbReference>
<accession>A0A437RAP0</accession>
<keyword evidence="5" id="KW-0067">ATP-binding</keyword>
<feature type="domain" description="Helicase ATP-binding" evidence="11">
    <location>
        <begin position="183"/>
        <end position="466"/>
    </location>
</feature>
<dbReference type="PANTHER" id="PTHR11472:SF34">
    <property type="entry name" value="REGULATOR OF TELOMERE ELONGATION HELICASE 1"/>
    <property type="match status" value="1"/>
</dbReference>
<dbReference type="GO" id="GO:0005524">
    <property type="term" value="F:ATP binding"/>
    <property type="evidence" value="ECO:0007669"/>
    <property type="project" value="UniProtKB-KW"/>
</dbReference>
<dbReference type="PANTHER" id="PTHR11472">
    <property type="entry name" value="DNA REPAIR DEAD HELICASE RAD3/XP-D SUBFAMILY MEMBER"/>
    <property type="match status" value="1"/>
</dbReference>
<evidence type="ECO:0000256" key="8">
    <source>
        <dbReference type="ARBA" id="ARBA00023125"/>
    </source>
</evidence>
<dbReference type="GO" id="GO:0003677">
    <property type="term" value="F:DNA binding"/>
    <property type="evidence" value="ECO:0007669"/>
    <property type="project" value="UniProtKB-KW"/>
</dbReference>
<evidence type="ECO:0000256" key="6">
    <source>
        <dbReference type="ARBA" id="ARBA00023004"/>
    </source>
</evidence>
<gene>
    <name evidence="12" type="ORF">EOE66_19240</name>
</gene>
<dbReference type="GO" id="GO:0051536">
    <property type="term" value="F:iron-sulfur cluster binding"/>
    <property type="evidence" value="ECO:0007669"/>
    <property type="project" value="UniProtKB-KW"/>
</dbReference>
<evidence type="ECO:0000256" key="2">
    <source>
        <dbReference type="ARBA" id="ARBA00022741"/>
    </source>
</evidence>
<keyword evidence="13" id="KW-1185">Reference proteome</keyword>
<evidence type="ECO:0000256" key="9">
    <source>
        <dbReference type="ARBA" id="ARBA00023235"/>
    </source>
</evidence>
<dbReference type="EMBL" id="SACR01000006">
    <property type="protein sequence ID" value="RVU43805.1"/>
    <property type="molecule type" value="Genomic_DNA"/>
</dbReference>